<protein>
    <submittedName>
        <fullName evidence="4">Phospholipase ABHD3</fullName>
    </submittedName>
</protein>
<dbReference type="InterPro" id="IPR050960">
    <property type="entry name" value="AB_hydrolase_4_sf"/>
</dbReference>
<evidence type="ECO:0000256" key="1">
    <source>
        <dbReference type="ARBA" id="ARBA00010884"/>
    </source>
</evidence>
<reference evidence="4 5" key="1">
    <citation type="submission" date="2020-10" db="EMBL/GenBank/DDBJ databases">
        <authorList>
            <person name="Klimov P.B."/>
            <person name="Dyachkov S.M."/>
            <person name="Chetverikov P.E."/>
        </authorList>
    </citation>
    <scope>NUCLEOTIDE SEQUENCE [LARGE SCALE GENOMIC DNA]</scope>
    <source>
        <strain evidence="4">BMOC 18-1129-001#AD2665</strain>
        <tissue evidence="4">Entire mites</tissue>
    </source>
</reference>
<dbReference type="Gene3D" id="3.40.50.1820">
    <property type="entry name" value="alpha/beta hydrolase"/>
    <property type="match status" value="1"/>
</dbReference>
<feature type="domain" description="AB hydrolase-1" evidence="3">
    <location>
        <begin position="214"/>
        <end position="455"/>
    </location>
</feature>
<dbReference type="Proteomes" id="UP000825002">
    <property type="component" value="Unassembled WGS sequence"/>
</dbReference>
<dbReference type="SUPFAM" id="SSF53474">
    <property type="entry name" value="alpha/beta-Hydrolases"/>
    <property type="match status" value="1"/>
</dbReference>
<accession>A0ABQ7S6D0</accession>
<dbReference type="EMBL" id="JAIFTH010000772">
    <property type="protein sequence ID" value="KAG9508982.1"/>
    <property type="molecule type" value="Genomic_DNA"/>
</dbReference>
<keyword evidence="2" id="KW-0812">Transmembrane</keyword>
<organism evidence="4 5">
    <name type="scientific">Fragariocoptes setiger</name>
    <dbReference type="NCBI Taxonomy" id="1670756"/>
    <lineage>
        <taxon>Eukaryota</taxon>
        <taxon>Metazoa</taxon>
        <taxon>Ecdysozoa</taxon>
        <taxon>Arthropoda</taxon>
        <taxon>Chelicerata</taxon>
        <taxon>Arachnida</taxon>
        <taxon>Acari</taxon>
        <taxon>Acariformes</taxon>
        <taxon>Trombidiformes</taxon>
        <taxon>Prostigmata</taxon>
        <taxon>Eupodina</taxon>
        <taxon>Eriophyoidea</taxon>
        <taxon>Phytoptidae</taxon>
        <taxon>Fragariocoptes</taxon>
    </lineage>
</organism>
<feature type="transmembrane region" description="Helical" evidence="2">
    <location>
        <begin position="285"/>
        <end position="302"/>
    </location>
</feature>
<dbReference type="Pfam" id="PF00561">
    <property type="entry name" value="Abhydrolase_1"/>
    <property type="match status" value="1"/>
</dbReference>
<dbReference type="InterPro" id="IPR029058">
    <property type="entry name" value="AB_hydrolase_fold"/>
</dbReference>
<evidence type="ECO:0000259" key="3">
    <source>
        <dbReference type="Pfam" id="PF00561"/>
    </source>
</evidence>
<keyword evidence="5" id="KW-1185">Reference proteome</keyword>
<dbReference type="PANTHER" id="PTHR10794">
    <property type="entry name" value="ABHYDROLASE DOMAIN-CONTAINING PROTEIN"/>
    <property type="match status" value="1"/>
</dbReference>
<feature type="transmembrane region" description="Helical" evidence="2">
    <location>
        <begin position="38"/>
        <end position="56"/>
    </location>
</feature>
<dbReference type="PIRSF" id="PIRSF005211">
    <property type="entry name" value="Ab_hydro_YheT"/>
    <property type="match status" value="1"/>
</dbReference>
<comment type="similarity">
    <text evidence="1">Belongs to the AB hydrolase superfamily. AB hydrolase 4 family.</text>
</comment>
<evidence type="ECO:0000313" key="4">
    <source>
        <dbReference type="EMBL" id="KAG9508982.1"/>
    </source>
</evidence>
<name>A0ABQ7S6D0_9ACAR</name>
<keyword evidence="2" id="KW-0472">Membrane</keyword>
<evidence type="ECO:0000256" key="2">
    <source>
        <dbReference type="SAM" id="Phobius"/>
    </source>
</evidence>
<comment type="caution">
    <text evidence="4">The sequence shown here is derived from an EMBL/GenBank/DDBJ whole genome shotgun (WGS) entry which is preliminary data.</text>
</comment>
<dbReference type="InterPro" id="IPR000073">
    <property type="entry name" value="AB_hydrolase_1"/>
</dbReference>
<proteinExistence type="inferred from homology"/>
<dbReference type="PANTHER" id="PTHR10794:SF63">
    <property type="entry name" value="ALPHA_BETA HYDROLASE 1, ISOFORM A"/>
    <property type="match status" value="1"/>
</dbReference>
<keyword evidence="2" id="KW-1133">Transmembrane helix</keyword>
<evidence type="ECO:0000313" key="5">
    <source>
        <dbReference type="Proteomes" id="UP000825002"/>
    </source>
</evidence>
<sequence>MMNFVLSTPGWFLDSLPNGTFGDIFTSVHKCVGTFYEANPATSVFLFFFMLYYVYYVKNVVKKPDLVCGGDKFRNFLLSNCPIIDQEYRPTLWCAQTHAQTLMANGIRAVIPIPKYIREYVEVCPDIPPRKGSTTIPSEVCNTAKSATTTEPSSEVARPDLCDPPRAHVTIDWYDGPGQTFHIHAGDKYYSEVISDDNPSARSRIQDDGRPIAILFPGLVGDSQTEYIRSLVPVAHMLGYKTCVFNNRSRGGTRLASPRLFCATNFDDVETVLKRLKRDHSKSRIVGIGISLGGIILCRYLATRGEKALVDAAMLVSVCFDFMEGCKSLEQPGLNSALNQHLTRTLIRVVQENKEVLAPYYDIEQISNTKYLREFDSAFTRKMWGYEHVDDYHRDASNKDRLHLIRKPTLCVNAADDMFAPHSAPYFALPVEQIKNNPSMAMIITARGGHIGFMEGNIGLPTNFFLERLLGQYLDALNNVTDLTDIISPTSADVSSMMAVNDG</sequence>
<dbReference type="InterPro" id="IPR012020">
    <property type="entry name" value="ABHD4"/>
</dbReference>
<gene>
    <name evidence="4" type="primary">ABHD3</name>
    <name evidence="4" type="ORF">GZH46_02511</name>
</gene>